<reference evidence="3 4" key="1">
    <citation type="submission" date="2024-10" db="EMBL/GenBank/DDBJ databases">
        <title>Updated reference genomes for cyclostephanoid diatoms.</title>
        <authorList>
            <person name="Roberts W.R."/>
            <person name="Alverson A.J."/>
        </authorList>
    </citation>
    <scope>NUCLEOTIDE SEQUENCE [LARGE SCALE GENOMIC DNA]</scope>
    <source>
        <strain evidence="3 4">AJA232-27</strain>
    </source>
</reference>
<dbReference type="PANTHER" id="PTHR46492">
    <property type="entry name" value="DYNEIN ASSEMBLY FACTOR 4, AXONEMAL"/>
    <property type="match status" value="1"/>
</dbReference>
<dbReference type="SUPFAM" id="SSF48452">
    <property type="entry name" value="TPR-like"/>
    <property type="match status" value="2"/>
</dbReference>
<sequence length="556" mass="63022">MPVSGEYTWRESDDNIEVTIPLKGASPKSVDVFTASCLLKVSYLPFLLDLNLFDDIDDDGSRAVLKNGELIICLKKREARIWGRLCFEGTKEVISQRRCKALQKREEAVNRQMENVASKKVEEERMVFRRHMALEEDERKRLDGIKATEKKTAEDAMYDAFDKLNTNANDSGNEKRIACVQSNDLTNTISVDHDLDAKIDGKLEPQNCRAARLSFMDAPERDVPPPRTVVQTTFWNTPRLFKTPSRESTVKQEQEFIIKNRCNLKKNALLNEMSIGDADPVWLTAKGDEFYSKGDFCSAINAYTEALRKDETLVQALGKRAACYLHLREGDFCAKDCLAVLQMNEVIDAQFNTLHDQARFRKETYIRSALAHCLIEDYATGMEHFGKARALDETDEIVIESLDNLATFMEAMQWKEKADRYFAEGNLMKANENYSKALIVDPTYLKALINRAACHLALKNASGCIDDCNHALTECKKKRRNKSLLAAILSPKSNLQRKWIVTVLCHRAAAKQIINDNQGGLADLKEAMNTVRPNDDIDIEGIKSSIEFLKRSGTKH</sequence>
<dbReference type="Proteomes" id="UP001530293">
    <property type="component" value="Unassembled WGS sequence"/>
</dbReference>
<gene>
    <name evidence="3" type="ORF">ACHAWU_009985</name>
</gene>
<keyword evidence="1" id="KW-0802">TPR repeat</keyword>
<evidence type="ECO:0000256" key="1">
    <source>
        <dbReference type="PROSITE-ProRule" id="PRU00339"/>
    </source>
</evidence>
<evidence type="ECO:0000313" key="4">
    <source>
        <dbReference type="Proteomes" id="UP001530293"/>
    </source>
</evidence>
<dbReference type="Gene3D" id="1.25.40.10">
    <property type="entry name" value="Tetratricopeptide repeat domain"/>
    <property type="match status" value="2"/>
</dbReference>
<dbReference type="PROSITE" id="PS51203">
    <property type="entry name" value="CS"/>
    <property type="match status" value="1"/>
</dbReference>
<dbReference type="EMBL" id="JALLBG020000042">
    <property type="protein sequence ID" value="KAL3770434.1"/>
    <property type="molecule type" value="Genomic_DNA"/>
</dbReference>
<protein>
    <recommendedName>
        <fullName evidence="2">CS domain-containing protein</fullName>
    </recommendedName>
</protein>
<keyword evidence="4" id="KW-1185">Reference proteome</keyword>
<dbReference type="Gene3D" id="2.60.40.790">
    <property type="match status" value="1"/>
</dbReference>
<name>A0ABD3N2S1_9STRA</name>
<dbReference type="InterPro" id="IPR008978">
    <property type="entry name" value="HSP20-like_chaperone"/>
</dbReference>
<dbReference type="SMART" id="SM00028">
    <property type="entry name" value="TPR"/>
    <property type="match status" value="5"/>
</dbReference>
<dbReference type="InterPro" id="IPR052004">
    <property type="entry name" value="Dynein_assembly_factor_4"/>
</dbReference>
<accession>A0ABD3N2S1</accession>
<organism evidence="3 4">
    <name type="scientific">Discostella pseudostelligera</name>
    <dbReference type="NCBI Taxonomy" id="259834"/>
    <lineage>
        <taxon>Eukaryota</taxon>
        <taxon>Sar</taxon>
        <taxon>Stramenopiles</taxon>
        <taxon>Ochrophyta</taxon>
        <taxon>Bacillariophyta</taxon>
        <taxon>Coscinodiscophyceae</taxon>
        <taxon>Thalassiosirophycidae</taxon>
        <taxon>Stephanodiscales</taxon>
        <taxon>Stephanodiscaceae</taxon>
        <taxon>Discostella</taxon>
    </lineage>
</organism>
<dbReference type="InterPro" id="IPR011990">
    <property type="entry name" value="TPR-like_helical_dom_sf"/>
</dbReference>
<evidence type="ECO:0000313" key="3">
    <source>
        <dbReference type="EMBL" id="KAL3770434.1"/>
    </source>
</evidence>
<dbReference type="InterPro" id="IPR019734">
    <property type="entry name" value="TPR_rpt"/>
</dbReference>
<dbReference type="PANTHER" id="PTHR46492:SF1">
    <property type="entry name" value="DYNEIN AXONEMAL ASSEMBLY FACTOR 4"/>
    <property type="match status" value="1"/>
</dbReference>
<evidence type="ECO:0000259" key="2">
    <source>
        <dbReference type="PROSITE" id="PS51203"/>
    </source>
</evidence>
<comment type="caution">
    <text evidence="3">The sequence shown here is derived from an EMBL/GenBank/DDBJ whole genome shotgun (WGS) entry which is preliminary data.</text>
</comment>
<dbReference type="SUPFAM" id="SSF49764">
    <property type="entry name" value="HSP20-like chaperones"/>
    <property type="match status" value="1"/>
</dbReference>
<proteinExistence type="predicted"/>
<dbReference type="Pfam" id="PF04969">
    <property type="entry name" value="CS"/>
    <property type="match status" value="1"/>
</dbReference>
<dbReference type="InterPro" id="IPR007052">
    <property type="entry name" value="CS_dom"/>
</dbReference>
<feature type="domain" description="CS" evidence="2">
    <location>
        <begin position="2"/>
        <end position="86"/>
    </location>
</feature>
<dbReference type="AlphaFoldDB" id="A0ABD3N2S1"/>
<dbReference type="PROSITE" id="PS50005">
    <property type="entry name" value="TPR"/>
    <property type="match status" value="1"/>
</dbReference>
<feature type="repeat" description="TPR" evidence="1">
    <location>
        <begin position="411"/>
        <end position="444"/>
    </location>
</feature>